<dbReference type="InterPro" id="IPR045108">
    <property type="entry name" value="TXNDC17-like"/>
</dbReference>
<dbReference type="PANTHER" id="PTHR12452:SF0">
    <property type="entry name" value="THIOREDOXIN DOMAIN-CONTAINING PROTEIN 17"/>
    <property type="match status" value="1"/>
</dbReference>
<organism evidence="3 4">
    <name type="scientific">Orchesella dallaii</name>
    <dbReference type="NCBI Taxonomy" id="48710"/>
    <lineage>
        <taxon>Eukaryota</taxon>
        <taxon>Metazoa</taxon>
        <taxon>Ecdysozoa</taxon>
        <taxon>Arthropoda</taxon>
        <taxon>Hexapoda</taxon>
        <taxon>Collembola</taxon>
        <taxon>Entomobryomorpha</taxon>
        <taxon>Entomobryoidea</taxon>
        <taxon>Orchesellidae</taxon>
        <taxon>Orchesellinae</taxon>
        <taxon>Orchesella</taxon>
    </lineage>
</organism>
<proteinExistence type="inferred from homology"/>
<protein>
    <recommendedName>
        <fullName evidence="2">Thioredoxin domain-containing protein</fullName>
    </recommendedName>
</protein>
<dbReference type="Proteomes" id="UP001642540">
    <property type="component" value="Unassembled WGS sequence"/>
</dbReference>
<name>A0ABP1Q6Q3_9HEXA</name>
<evidence type="ECO:0000313" key="4">
    <source>
        <dbReference type="Proteomes" id="UP001642540"/>
    </source>
</evidence>
<dbReference type="InterPro" id="IPR010357">
    <property type="entry name" value="TXNDC17_dom"/>
</dbReference>
<comment type="similarity">
    <text evidence="1">Belongs to the thioredoxin family.</text>
</comment>
<accession>A0ABP1Q6Q3</accession>
<dbReference type="PANTHER" id="PTHR12452">
    <property type="entry name" value="42-9-9 PROTEIN-RELATED"/>
    <property type="match status" value="1"/>
</dbReference>
<dbReference type="EMBL" id="CAXLJM020000024">
    <property type="protein sequence ID" value="CAL8091458.1"/>
    <property type="molecule type" value="Genomic_DNA"/>
</dbReference>
<evidence type="ECO:0000259" key="2">
    <source>
        <dbReference type="Pfam" id="PF06110"/>
    </source>
</evidence>
<dbReference type="Gene3D" id="3.40.30.10">
    <property type="entry name" value="Glutaredoxin"/>
    <property type="match status" value="1"/>
</dbReference>
<comment type="caution">
    <text evidence="3">The sequence shown here is derived from an EMBL/GenBank/DDBJ whole genome shotgun (WGS) entry which is preliminary data.</text>
</comment>
<keyword evidence="4" id="KW-1185">Reference proteome</keyword>
<evidence type="ECO:0000256" key="1">
    <source>
        <dbReference type="ARBA" id="ARBA00008987"/>
    </source>
</evidence>
<reference evidence="3 4" key="1">
    <citation type="submission" date="2024-08" db="EMBL/GenBank/DDBJ databases">
        <authorList>
            <person name="Cucini C."/>
            <person name="Frati F."/>
        </authorList>
    </citation>
    <scope>NUCLEOTIDE SEQUENCE [LARGE SCALE GENOMIC DNA]</scope>
</reference>
<gene>
    <name evidence="3" type="ORF">ODALV1_LOCUS7940</name>
</gene>
<feature type="domain" description="Thioredoxin" evidence="2">
    <location>
        <begin position="64"/>
        <end position="182"/>
    </location>
</feature>
<evidence type="ECO:0000313" key="3">
    <source>
        <dbReference type="EMBL" id="CAL8091458.1"/>
    </source>
</evidence>
<sequence length="183" mass="21171">MASGKSNRPSVSINTGSSQAIINSDKAHEPNVIISAFPERTKYFQEVVSVNDFGPPVLIKETILTYKQFRQRIRELEMANINYDQITLFFIGTPDKNGRSWHADSNSVERAVNYLLKKLGIQGYFLKIYVGTRDEWLDLDNPYKMDPKINLLNIPTLWVWNSSKRIFGKRCFDMESIYLLLKD</sequence>
<dbReference type="Pfam" id="PF06110">
    <property type="entry name" value="TXD17-like_Trx"/>
    <property type="match status" value="1"/>
</dbReference>